<gene>
    <name evidence="3" type="ORF">VNI00_001500</name>
</gene>
<feature type="region of interest" description="Disordered" evidence="1">
    <location>
        <begin position="411"/>
        <end position="450"/>
    </location>
</feature>
<dbReference type="EMBL" id="JAYKXP010000004">
    <property type="protein sequence ID" value="KAK7058876.1"/>
    <property type="molecule type" value="Genomic_DNA"/>
</dbReference>
<accession>A0AAW0E354</accession>
<protein>
    <recommendedName>
        <fullName evidence="5">Transmembrane protein</fullName>
    </recommendedName>
</protein>
<feature type="transmembrane region" description="Helical" evidence="2">
    <location>
        <begin position="461"/>
        <end position="484"/>
    </location>
</feature>
<keyword evidence="4" id="KW-1185">Reference proteome</keyword>
<organism evidence="3 4">
    <name type="scientific">Paramarasmius palmivorus</name>
    <dbReference type="NCBI Taxonomy" id="297713"/>
    <lineage>
        <taxon>Eukaryota</taxon>
        <taxon>Fungi</taxon>
        <taxon>Dikarya</taxon>
        <taxon>Basidiomycota</taxon>
        <taxon>Agaricomycotina</taxon>
        <taxon>Agaricomycetes</taxon>
        <taxon>Agaricomycetidae</taxon>
        <taxon>Agaricales</taxon>
        <taxon>Marasmiineae</taxon>
        <taxon>Marasmiaceae</taxon>
        <taxon>Paramarasmius</taxon>
    </lineage>
</organism>
<name>A0AAW0E354_9AGAR</name>
<evidence type="ECO:0000313" key="3">
    <source>
        <dbReference type="EMBL" id="KAK7058876.1"/>
    </source>
</evidence>
<feature type="compositionally biased region" description="Polar residues" evidence="1">
    <location>
        <begin position="76"/>
        <end position="104"/>
    </location>
</feature>
<keyword evidence="2" id="KW-0812">Transmembrane</keyword>
<evidence type="ECO:0000313" key="4">
    <source>
        <dbReference type="Proteomes" id="UP001383192"/>
    </source>
</evidence>
<feature type="region of interest" description="Disordered" evidence="1">
    <location>
        <begin position="172"/>
        <end position="229"/>
    </location>
</feature>
<feature type="compositionally biased region" description="Low complexity" evidence="1">
    <location>
        <begin position="187"/>
        <end position="203"/>
    </location>
</feature>
<evidence type="ECO:0000256" key="2">
    <source>
        <dbReference type="SAM" id="Phobius"/>
    </source>
</evidence>
<feature type="compositionally biased region" description="Polar residues" evidence="1">
    <location>
        <begin position="428"/>
        <end position="438"/>
    </location>
</feature>
<feature type="region of interest" description="Disordered" evidence="1">
    <location>
        <begin position="1"/>
        <end position="111"/>
    </location>
</feature>
<dbReference type="AlphaFoldDB" id="A0AAW0E354"/>
<comment type="caution">
    <text evidence="3">The sequence shown here is derived from an EMBL/GenBank/DDBJ whole genome shotgun (WGS) entry which is preliminary data.</text>
</comment>
<evidence type="ECO:0000256" key="1">
    <source>
        <dbReference type="SAM" id="MobiDB-lite"/>
    </source>
</evidence>
<keyword evidence="2" id="KW-0472">Membrane</keyword>
<feature type="compositionally biased region" description="Low complexity" evidence="1">
    <location>
        <begin position="43"/>
        <end position="66"/>
    </location>
</feature>
<dbReference type="Proteomes" id="UP001383192">
    <property type="component" value="Unassembled WGS sequence"/>
</dbReference>
<evidence type="ECO:0008006" key="5">
    <source>
        <dbReference type="Google" id="ProtNLM"/>
    </source>
</evidence>
<reference evidence="3 4" key="1">
    <citation type="submission" date="2024-01" db="EMBL/GenBank/DDBJ databases">
        <title>A draft genome for a cacao thread blight-causing isolate of Paramarasmius palmivorus.</title>
        <authorList>
            <person name="Baruah I.K."/>
            <person name="Bukari Y."/>
            <person name="Amoako-Attah I."/>
            <person name="Meinhardt L.W."/>
            <person name="Bailey B.A."/>
            <person name="Cohen S.P."/>
        </authorList>
    </citation>
    <scope>NUCLEOTIDE SEQUENCE [LARGE SCALE GENOMIC DNA]</scope>
    <source>
        <strain evidence="3 4">GH-12</strain>
    </source>
</reference>
<proteinExistence type="predicted"/>
<keyword evidence="2" id="KW-1133">Transmembrane helix</keyword>
<sequence>MSNSRTRHEAKKHLSAGSIDTNASGLAESAISFSSFPQPPSIIPSTPNSPARSSFTSSPTSTSARSLPKPLKPNRKPTSNLAQSSTAPPSRSVPAQFQPTSPYSHSRPLSPYDWHEGASSIDVDAAEDRLLSTSFITSLLQSESSNGSISTRRASMQSDAVSGFSEMTYPPPARHFLSATPPPLPTSSPASSLYTYPTQRPAGSRPPPSSFSPIPEAVGSGHVSDDSETIYEPHEPTVIRSASFSRSPLNAVGVAPATLRTISGGRPSGDKGQLESVDEGDTALIGSASPAPHSQYMRNLSQAHRSQSRQSLHSTKSFVPSMISRISDGGRAIARALPWKRKPLPPVPLIPHIPIAVEQQRRREEAGMPLTNLAARADTLNEMLEKGYQPHQSMHSYYSIHKDEAHASALGTETYSESEMWQRGGHQMQIQNTGSPVTPTDEHQHKNKPSNLRSMANRKRYCIILAVFLIVAAAAVGAGVGVSVSRKGPSLPKCSSAQQTGMACDLDASCVCTTDAAGQCNPLARSVIDAIPSVNTFFGTNFSQSSTYTSIWLAQSSPSQSDDCAPQALLIDVAPGLLAADSPKRTQWARAALLWNLLKSQDVNAAESLKSFVANAPWSTISGDGVVEDKTNQFSTMVSGFTFNFATQQVSQQSVTFAASGRPTDAQAKQVGTVALAALNRMYSFAAASSTQQQTALSTYWKNVLQQEDRDLALFKSIFISSSVLLPFDATQQSLTDFMTNSSTQPFPPPLSCYPNLESSAVATINGVEQAAFGLAPLTPASRFDTSCFPDRPVYGVLDLLRLRLPFVDTETGASKQAVVLQREVSPRVVLRRGEILASFPSTTNSTPVNNNPRDFGTINNVNHVILDFLSSITDVNLARSVVHFILSNTAVPPTDDITQAISSIPVVEVAVFGTISPSDIMNTVSSLSTNNGSLFFGSDQAQTLRHWSITAAGKPVKWAENALSSRICVDSQYEDGTFNDIWKAASLAIETNASNVGVGNVTQSLSQTGKLTSS</sequence>